<organism evidence="2 3">
    <name type="scientific">Hyaloscypha bicolor E</name>
    <dbReference type="NCBI Taxonomy" id="1095630"/>
    <lineage>
        <taxon>Eukaryota</taxon>
        <taxon>Fungi</taxon>
        <taxon>Dikarya</taxon>
        <taxon>Ascomycota</taxon>
        <taxon>Pezizomycotina</taxon>
        <taxon>Leotiomycetes</taxon>
        <taxon>Helotiales</taxon>
        <taxon>Hyaloscyphaceae</taxon>
        <taxon>Hyaloscypha</taxon>
        <taxon>Hyaloscypha bicolor</taxon>
    </lineage>
</organism>
<dbReference type="EMBL" id="KZ613783">
    <property type="protein sequence ID" value="PMD63013.1"/>
    <property type="molecule type" value="Genomic_DNA"/>
</dbReference>
<dbReference type="GeneID" id="36584903"/>
<keyword evidence="3" id="KW-1185">Reference proteome</keyword>
<reference evidence="2 3" key="1">
    <citation type="submission" date="2016-04" db="EMBL/GenBank/DDBJ databases">
        <title>A degradative enzymes factory behind the ericoid mycorrhizal symbiosis.</title>
        <authorList>
            <consortium name="DOE Joint Genome Institute"/>
            <person name="Martino E."/>
            <person name="Morin E."/>
            <person name="Grelet G."/>
            <person name="Kuo A."/>
            <person name="Kohler A."/>
            <person name="Daghino S."/>
            <person name="Barry K."/>
            <person name="Choi C."/>
            <person name="Cichocki N."/>
            <person name="Clum A."/>
            <person name="Copeland A."/>
            <person name="Hainaut M."/>
            <person name="Haridas S."/>
            <person name="Labutti K."/>
            <person name="Lindquist E."/>
            <person name="Lipzen A."/>
            <person name="Khouja H.-R."/>
            <person name="Murat C."/>
            <person name="Ohm R."/>
            <person name="Olson A."/>
            <person name="Spatafora J."/>
            <person name="Veneault-Fourrey C."/>
            <person name="Henrissat B."/>
            <person name="Grigoriev I."/>
            <person name="Martin F."/>
            <person name="Perotto S."/>
        </authorList>
    </citation>
    <scope>NUCLEOTIDE SEQUENCE [LARGE SCALE GENOMIC DNA]</scope>
    <source>
        <strain evidence="2 3">E</strain>
    </source>
</reference>
<sequence length="282" mass="32406">MGPSSPEISVHIKAPDFELITPEAASRMPQERVFLRGGVKIVKISPTMVMKYGDSVHMSEARTLEFVRHHTLIPVPRVYAAYTHGPFEERDEEWASKYDTYIFLDFVEGQTLEKEWVNLGDDEKSCVMHELQGYLEQLRAVPGGTYIGSINNSPVMDVILEYQPNKGPFPSEDDFNATLIDAYCTTHKGHVKPYITGMLVAHKHKIVFTHADFQPDNIIIKDGHVKGIIDWEMAGWYPEHWEFVKAFYICDWRNDWGTRLLGAIKPYYCEQLGHARLTQILF</sequence>
<protein>
    <submittedName>
        <fullName evidence="2">Kinase-like protein</fullName>
    </submittedName>
</protein>
<dbReference type="Pfam" id="PF01636">
    <property type="entry name" value="APH"/>
    <property type="match status" value="1"/>
</dbReference>
<keyword evidence="2" id="KW-0418">Kinase</keyword>
<dbReference type="STRING" id="1095630.A0A2J6TJ38"/>
<keyword evidence="2" id="KW-0808">Transferase</keyword>
<gene>
    <name evidence="2" type="ORF">K444DRAFT_558426</name>
</gene>
<dbReference type="InterPro" id="IPR011009">
    <property type="entry name" value="Kinase-like_dom_sf"/>
</dbReference>
<proteinExistence type="predicted"/>
<dbReference type="PANTHER" id="PTHR21310:SF15">
    <property type="entry name" value="AMINOGLYCOSIDE PHOSPHOTRANSFERASE DOMAIN-CONTAINING PROTEIN"/>
    <property type="match status" value="1"/>
</dbReference>
<feature type="domain" description="Aminoglycoside phosphotransferase" evidence="1">
    <location>
        <begin position="41"/>
        <end position="273"/>
    </location>
</feature>
<dbReference type="GO" id="GO:0016301">
    <property type="term" value="F:kinase activity"/>
    <property type="evidence" value="ECO:0007669"/>
    <property type="project" value="UniProtKB-KW"/>
</dbReference>
<dbReference type="InParanoid" id="A0A2J6TJ38"/>
<evidence type="ECO:0000313" key="3">
    <source>
        <dbReference type="Proteomes" id="UP000235371"/>
    </source>
</evidence>
<dbReference type="Proteomes" id="UP000235371">
    <property type="component" value="Unassembled WGS sequence"/>
</dbReference>
<dbReference type="InterPro" id="IPR002575">
    <property type="entry name" value="Aminoglycoside_PTrfase"/>
</dbReference>
<dbReference type="PANTHER" id="PTHR21310">
    <property type="entry name" value="AMINOGLYCOSIDE PHOSPHOTRANSFERASE-RELATED-RELATED"/>
    <property type="match status" value="1"/>
</dbReference>
<evidence type="ECO:0000313" key="2">
    <source>
        <dbReference type="EMBL" id="PMD63013.1"/>
    </source>
</evidence>
<dbReference type="InterPro" id="IPR051678">
    <property type="entry name" value="AGP_Transferase"/>
</dbReference>
<dbReference type="RefSeq" id="XP_024739917.1">
    <property type="nucleotide sequence ID" value="XM_024876824.1"/>
</dbReference>
<dbReference type="CDD" id="cd05120">
    <property type="entry name" value="APH_ChoK_like"/>
    <property type="match status" value="1"/>
</dbReference>
<dbReference type="AlphaFoldDB" id="A0A2J6TJ38"/>
<accession>A0A2J6TJ38</accession>
<name>A0A2J6TJ38_9HELO</name>
<dbReference type="OrthoDB" id="2906425at2759"/>
<evidence type="ECO:0000259" key="1">
    <source>
        <dbReference type="Pfam" id="PF01636"/>
    </source>
</evidence>
<dbReference type="SUPFAM" id="SSF56112">
    <property type="entry name" value="Protein kinase-like (PK-like)"/>
    <property type="match status" value="1"/>
</dbReference>
<dbReference type="Gene3D" id="3.90.1200.10">
    <property type="match status" value="1"/>
</dbReference>